<dbReference type="EMBL" id="LT629762">
    <property type="protein sequence ID" value="SDT58232.1"/>
    <property type="molecule type" value="Genomic_DNA"/>
</dbReference>
<feature type="chain" id="PRO_5044558290" evidence="2">
    <location>
        <begin position="24"/>
        <end position="101"/>
    </location>
</feature>
<evidence type="ECO:0000313" key="10">
    <source>
        <dbReference type="Proteomes" id="UP000282672"/>
    </source>
</evidence>
<feature type="region of interest" description="Disordered" evidence="1">
    <location>
        <begin position="28"/>
        <end position="101"/>
    </location>
</feature>
<feature type="compositionally biased region" description="Gly residues" evidence="1">
    <location>
        <begin position="86"/>
        <end position="101"/>
    </location>
</feature>
<proteinExistence type="predicted"/>
<evidence type="ECO:0000313" key="4">
    <source>
        <dbReference type="EMBL" id="RLU07967.1"/>
    </source>
</evidence>
<dbReference type="EMBL" id="PEGB01000002">
    <property type="protein sequence ID" value="RLU11041.1"/>
    <property type="molecule type" value="Genomic_DNA"/>
</dbReference>
<evidence type="ECO:0000313" key="7">
    <source>
        <dbReference type="Proteomes" id="UP000198481"/>
    </source>
</evidence>
<feature type="compositionally biased region" description="Polar residues" evidence="1">
    <location>
        <begin position="38"/>
        <end position="50"/>
    </location>
</feature>
<evidence type="ECO:0000313" key="3">
    <source>
        <dbReference type="EMBL" id="PWE39885.1"/>
    </source>
</evidence>
<dbReference type="Proteomes" id="UP000282140">
    <property type="component" value="Unassembled WGS sequence"/>
</dbReference>
<evidence type="ECO:0000313" key="6">
    <source>
        <dbReference type="EMBL" id="SDT58232.1"/>
    </source>
</evidence>
<evidence type="ECO:0000313" key="8">
    <source>
        <dbReference type="Proteomes" id="UP000245056"/>
    </source>
</evidence>
<evidence type="ECO:0000313" key="5">
    <source>
        <dbReference type="EMBL" id="RLU11041.1"/>
    </source>
</evidence>
<organism evidence="6 7">
    <name type="scientific">Pseudomonas prosekii</name>
    <dbReference type="NCBI Taxonomy" id="1148509"/>
    <lineage>
        <taxon>Bacteria</taxon>
        <taxon>Pseudomonadati</taxon>
        <taxon>Pseudomonadota</taxon>
        <taxon>Gammaproteobacteria</taxon>
        <taxon>Pseudomonadales</taxon>
        <taxon>Pseudomonadaceae</taxon>
        <taxon>Pseudomonas</taxon>
    </lineage>
</organism>
<feature type="compositionally biased region" description="Polar residues" evidence="1">
    <location>
        <begin position="66"/>
        <end position="82"/>
    </location>
</feature>
<reference evidence="9 10" key="2">
    <citation type="journal article" date="2018" name="Front. Microbiol.">
        <title>Discovery of Phloeophagus Beetles as a Source of Pseudomonas Strains That Produce Potentially New Bioactive Substances and Description of Pseudomonas bohemica sp. nov.</title>
        <authorList>
            <person name="Saati-Santamaria Z."/>
            <person name="Lopez-Mondejar R."/>
            <person name="Jimenez-Gomez A."/>
            <person name="Diez-Mendez A."/>
            <person name="Vetrovsky T."/>
            <person name="Igual J.M."/>
            <person name="Velazquez E."/>
            <person name="Kolarik M."/>
            <person name="Rivas R."/>
            <person name="Garcia-Fraile P."/>
        </authorList>
    </citation>
    <scope>NUCLEOTIDE SEQUENCE [LARGE SCALE GENOMIC DNA]</scope>
    <source>
        <strain evidence="4 10">A2-NA12</strain>
        <strain evidence="5 9">A2-NA13</strain>
    </source>
</reference>
<dbReference type="RefSeq" id="WP_092280664.1">
    <property type="nucleotide sequence ID" value="NZ_CP196739.1"/>
</dbReference>
<evidence type="ECO:0000313" key="9">
    <source>
        <dbReference type="Proteomes" id="UP000282140"/>
    </source>
</evidence>
<dbReference type="STRING" id="1148509.SAMN05216222_5233"/>
<sequence length="101" mass="9286">MKNTLAVLTLAGLLSTGSLYALAADKTTEGSALPPGTAQPQGNETNSVGTGTDGGKSATGIDGTKGSMSNGADAGTTDNGPTPSGGAKGGGEGKGGSGSGS</sequence>
<dbReference type="Proteomes" id="UP000245056">
    <property type="component" value="Unassembled WGS sequence"/>
</dbReference>
<keyword evidence="2" id="KW-0732">Signal</keyword>
<dbReference type="AlphaFoldDB" id="A0A1H2BJL5"/>
<evidence type="ECO:0000256" key="1">
    <source>
        <dbReference type="SAM" id="MobiDB-lite"/>
    </source>
</evidence>
<dbReference type="Proteomes" id="UP000198481">
    <property type="component" value="Chromosome I"/>
</dbReference>
<gene>
    <name evidence="3" type="ORF">C9I49_25035</name>
    <name evidence="4" type="ORF">CS076_17495</name>
    <name evidence="5" type="ORF">CS078_06285</name>
    <name evidence="6" type="ORF">SAMN05216222_5233</name>
</gene>
<feature type="signal peptide" evidence="2">
    <location>
        <begin position="1"/>
        <end position="23"/>
    </location>
</feature>
<dbReference type="EMBL" id="PEGA01000017">
    <property type="protein sequence ID" value="RLU07967.1"/>
    <property type="molecule type" value="Genomic_DNA"/>
</dbReference>
<dbReference type="EMBL" id="QFAW01000050">
    <property type="protein sequence ID" value="PWE39885.1"/>
    <property type="molecule type" value="Genomic_DNA"/>
</dbReference>
<dbReference type="OrthoDB" id="7029371at2"/>
<reference evidence="3 8" key="3">
    <citation type="submission" date="2018-05" db="EMBL/GenBank/DDBJ databases">
        <title>Genome sequences of two Antarctic strains of Pseudomonas prosekii: insights into adaptation to extreme conditions.</title>
        <authorList>
            <person name="Snopkova K."/>
            <person name="Dufkova K."/>
            <person name="Cejkova D."/>
            <person name="Sedlacek I."/>
            <person name="Smajs D."/>
        </authorList>
    </citation>
    <scope>NUCLEOTIDE SEQUENCE [LARGE SCALE GENOMIC DNA]</scope>
    <source>
        <strain evidence="3 8">P2673</strain>
    </source>
</reference>
<reference evidence="6 7" key="1">
    <citation type="submission" date="2016-10" db="EMBL/GenBank/DDBJ databases">
        <authorList>
            <person name="de Groot N.N."/>
        </authorList>
    </citation>
    <scope>NUCLEOTIDE SEQUENCE [LARGE SCALE GENOMIC DNA]</scope>
    <source>
        <strain evidence="6 7">LMG 26867</strain>
    </source>
</reference>
<evidence type="ECO:0000256" key="2">
    <source>
        <dbReference type="SAM" id="SignalP"/>
    </source>
</evidence>
<name>A0A1H2BJL5_9PSED</name>
<protein>
    <submittedName>
        <fullName evidence="6">Uncharacterized protein</fullName>
    </submittedName>
</protein>
<keyword evidence="9" id="KW-1185">Reference proteome</keyword>
<dbReference type="Proteomes" id="UP000282672">
    <property type="component" value="Unassembled WGS sequence"/>
</dbReference>
<accession>A0A1H2BJL5</accession>